<dbReference type="SUPFAM" id="SSF53067">
    <property type="entry name" value="Actin-like ATPase domain"/>
    <property type="match status" value="1"/>
</dbReference>
<dbReference type="Gene3D" id="3.30.420.40">
    <property type="match status" value="1"/>
</dbReference>
<sequence>MRTSAHSESLRFGAGRGHESLLYVRASYGVGAGIILGGQVHHGHLGTAGEIGHMLLDSQGAICRCGSRGCLNTVCGAQALIDSLRHSRGPVTLTDVLDLAIEGDLGCQRVLYDAGTAIGTVAANTALALNPEAHYRGRRVVASGLPPARPDAGRHPPARPTAPAHSARTRPRRGSETRLRCAAPSPWPPHTHTSPRERGSHDSLT</sequence>
<name>A0ABQ6ICF8_9MICO</name>
<protein>
    <recommendedName>
        <fullName evidence="5">ROK family protein</fullName>
    </recommendedName>
</protein>
<accession>A0ABQ6ICF8</accession>
<evidence type="ECO:0000313" key="4">
    <source>
        <dbReference type="Proteomes" id="UP001157125"/>
    </source>
</evidence>
<proteinExistence type="inferred from homology"/>
<organism evidence="3 4">
    <name type="scientific">Demequina litorisediminis</name>
    <dbReference type="NCBI Taxonomy" id="1849022"/>
    <lineage>
        <taxon>Bacteria</taxon>
        <taxon>Bacillati</taxon>
        <taxon>Actinomycetota</taxon>
        <taxon>Actinomycetes</taxon>
        <taxon>Micrococcales</taxon>
        <taxon>Demequinaceae</taxon>
        <taxon>Demequina</taxon>
    </lineage>
</organism>
<dbReference type="Proteomes" id="UP001157125">
    <property type="component" value="Unassembled WGS sequence"/>
</dbReference>
<gene>
    <name evidence="3" type="ORF">GCM10025876_16240</name>
</gene>
<dbReference type="InterPro" id="IPR000600">
    <property type="entry name" value="ROK"/>
</dbReference>
<reference evidence="4" key="1">
    <citation type="journal article" date="2019" name="Int. J. Syst. Evol. Microbiol.">
        <title>The Global Catalogue of Microorganisms (GCM) 10K type strain sequencing project: providing services to taxonomists for standard genome sequencing and annotation.</title>
        <authorList>
            <consortium name="The Broad Institute Genomics Platform"/>
            <consortium name="The Broad Institute Genome Sequencing Center for Infectious Disease"/>
            <person name="Wu L."/>
            <person name="Ma J."/>
        </authorList>
    </citation>
    <scope>NUCLEOTIDE SEQUENCE [LARGE SCALE GENOMIC DNA]</scope>
    <source>
        <strain evidence="4">NBRC 112299</strain>
    </source>
</reference>
<dbReference type="Pfam" id="PF00480">
    <property type="entry name" value="ROK"/>
    <property type="match status" value="1"/>
</dbReference>
<feature type="compositionally biased region" description="Basic and acidic residues" evidence="2">
    <location>
        <begin position="194"/>
        <end position="205"/>
    </location>
</feature>
<comment type="similarity">
    <text evidence="1">Belongs to the ROK (NagC/XylR) family.</text>
</comment>
<evidence type="ECO:0008006" key="5">
    <source>
        <dbReference type="Google" id="ProtNLM"/>
    </source>
</evidence>
<dbReference type="PANTHER" id="PTHR18964:SF149">
    <property type="entry name" value="BIFUNCTIONAL UDP-N-ACETYLGLUCOSAMINE 2-EPIMERASE_N-ACETYLMANNOSAMINE KINASE"/>
    <property type="match status" value="1"/>
</dbReference>
<evidence type="ECO:0000256" key="1">
    <source>
        <dbReference type="ARBA" id="ARBA00006479"/>
    </source>
</evidence>
<comment type="caution">
    <text evidence="3">The sequence shown here is derived from an EMBL/GenBank/DDBJ whole genome shotgun (WGS) entry which is preliminary data.</text>
</comment>
<keyword evidence="4" id="KW-1185">Reference proteome</keyword>
<feature type="region of interest" description="Disordered" evidence="2">
    <location>
        <begin position="143"/>
        <end position="205"/>
    </location>
</feature>
<dbReference type="EMBL" id="BSUN01000001">
    <property type="protein sequence ID" value="GMA35420.1"/>
    <property type="molecule type" value="Genomic_DNA"/>
</dbReference>
<evidence type="ECO:0000256" key="2">
    <source>
        <dbReference type="SAM" id="MobiDB-lite"/>
    </source>
</evidence>
<dbReference type="InterPro" id="IPR043129">
    <property type="entry name" value="ATPase_NBD"/>
</dbReference>
<evidence type="ECO:0000313" key="3">
    <source>
        <dbReference type="EMBL" id="GMA35420.1"/>
    </source>
</evidence>
<dbReference type="PANTHER" id="PTHR18964">
    <property type="entry name" value="ROK (REPRESSOR, ORF, KINASE) FAMILY"/>
    <property type="match status" value="1"/>
</dbReference>